<dbReference type="InterPro" id="IPR050297">
    <property type="entry name" value="LipidA_mod_glycosyltrf_83"/>
</dbReference>
<comment type="subcellular location">
    <subcellularLocation>
        <location evidence="1">Cell membrane</location>
        <topology evidence="1">Multi-pass membrane protein</topology>
    </subcellularLocation>
</comment>
<evidence type="ECO:0000256" key="4">
    <source>
        <dbReference type="ARBA" id="ARBA00022679"/>
    </source>
</evidence>
<keyword evidence="2" id="KW-1003">Cell membrane</keyword>
<evidence type="ECO:0000256" key="6">
    <source>
        <dbReference type="ARBA" id="ARBA00022989"/>
    </source>
</evidence>
<dbReference type="EMBL" id="CP155447">
    <property type="protein sequence ID" value="XBH07744.1"/>
    <property type="molecule type" value="Genomic_DNA"/>
</dbReference>
<reference evidence="10" key="1">
    <citation type="submission" date="2024-05" db="EMBL/GenBank/DDBJ databases">
        <title>Planctomycetes of the genus Singulisphaera possess chitinolytic capabilities.</title>
        <authorList>
            <person name="Ivanova A."/>
        </authorList>
    </citation>
    <scope>NUCLEOTIDE SEQUENCE</scope>
    <source>
        <strain evidence="10">Ch08T</strain>
    </source>
</reference>
<gene>
    <name evidence="10" type="ORF">V5E97_17435</name>
</gene>
<feature type="transmembrane region" description="Helical" evidence="8">
    <location>
        <begin position="176"/>
        <end position="202"/>
    </location>
</feature>
<dbReference type="PANTHER" id="PTHR33908">
    <property type="entry name" value="MANNOSYLTRANSFERASE YKCB-RELATED"/>
    <property type="match status" value="1"/>
</dbReference>
<keyword evidence="4 10" id="KW-0808">Transferase</keyword>
<dbReference type="GO" id="GO:0009103">
    <property type="term" value="P:lipopolysaccharide biosynthetic process"/>
    <property type="evidence" value="ECO:0007669"/>
    <property type="project" value="UniProtKB-ARBA"/>
</dbReference>
<evidence type="ECO:0000256" key="3">
    <source>
        <dbReference type="ARBA" id="ARBA00022676"/>
    </source>
</evidence>
<protein>
    <submittedName>
        <fullName evidence="10">Glycosyltransferase family 39 protein</fullName>
        <ecNumber evidence="10">2.4.-.-</ecNumber>
    </submittedName>
</protein>
<evidence type="ECO:0000256" key="8">
    <source>
        <dbReference type="SAM" id="Phobius"/>
    </source>
</evidence>
<dbReference type="AlphaFoldDB" id="A0AAU7CQQ0"/>
<evidence type="ECO:0000256" key="1">
    <source>
        <dbReference type="ARBA" id="ARBA00004651"/>
    </source>
</evidence>
<keyword evidence="7 8" id="KW-0472">Membrane</keyword>
<dbReference type="InterPro" id="IPR038731">
    <property type="entry name" value="RgtA/B/C-like"/>
</dbReference>
<feature type="transmembrane region" description="Helical" evidence="8">
    <location>
        <begin position="386"/>
        <end position="404"/>
    </location>
</feature>
<feature type="domain" description="Glycosyltransferase RgtA/B/C/D-like" evidence="9">
    <location>
        <begin position="75"/>
        <end position="218"/>
    </location>
</feature>
<evidence type="ECO:0000256" key="7">
    <source>
        <dbReference type="ARBA" id="ARBA00023136"/>
    </source>
</evidence>
<dbReference type="Pfam" id="PF13231">
    <property type="entry name" value="PMT_2"/>
    <property type="match status" value="1"/>
</dbReference>
<evidence type="ECO:0000259" key="9">
    <source>
        <dbReference type="Pfam" id="PF13231"/>
    </source>
</evidence>
<feature type="transmembrane region" description="Helical" evidence="8">
    <location>
        <begin position="322"/>
        <end position="343"/>
    </location>
</feature>
<keyword evidence="3 10" id="KW-0328">Glycosyltransferase</keyword>
<evidence type="ECO:0000313" key="10">
    <source>
        <dbReference type="EMBL" id="XBH07744.1"/>
    </source>
</evidence>
<accession>A0AAU7CQQ0</accession>
<feature type="transmembrane region" description="Helical" evidence="8">
    <location>
        <begin position="296"/>
        <end position="315"/>
    </location>
</feature>
<dbReference type="RefSeq" id="WP_406700583.1">
    <property type="nucleotide sequence ID" value="NZ_CP155447.1"/>
</dbReference>
<evidence type="ECO:0000256" key="2">
    <source>
        <dbReference type="ARBA" id="ARBA00022475"/>
    </source>
</evidence>
<dbReference type="GO" id="GO:0005886">
    <property type="term" value="C:plasma membrane"/>
    <property type="evidence" value="ECO:0007669"/>
    <property type="project" value="UniProtKB-SubCell"/>
</dbReference>
<proteinExistence type="predicted"/>
<name>A0AAU7CQQ0_9BACT</name>
<feature type="transmembrane region" description="Helical" evidence="8">
    <location>
        <begin position="148"/>
        <end position="164"/>
    </location>
</feature>
<dbReference type="PANTHER" id="PTHR33908:SF11">
    <property type="entry name" value="MEMBRANE PROTEIN"/>
    <property type="match status" value="1"/>
</dbReference>
<evidence type="ECO:0000256" key="5">
    <source>
        <dbReference type="ARBA" id="ARBA00022692"/>
    </source>
</evidence>
<feature type="transmembrane region" description="Helical" evidence="8">
    <location>
        <begin position="117"/>
        <end position="136"/>
    </location>
</feature>
<feature type="transmembrane region" description="Helical" evidence="8">
    <location>
        <begin position="214"/>
        <end position="233"/>
    </location>
</feature>
<sequence>MFLTSCGVFWATTQVIKLPPAWRTFEFCQYAEIGRNLALDHTYDTRLVEPMALAVIDRDRVGSVTERWPVVNRYPLPCLVIAGLMSVAGPDDTAAAWSNGLAISLLAALSYSVARAWFGSGWAAVVAILFLASPSFYGEFILLGTPDVWFAVIFLAQLVVYSRLEPGRAGPPRLEWAFALGVLSGLAYLARFNATMFLAVQVAALLRWRRWREVLVVVITTGLFTIPLMLYNWHHFHRPWVSIYSSWNLLDDIGAYKVEPWLYYRVPALWSELATHAEGVAKKFATNLFEVVPVRIWNLWRLDLLLPLALLGLILNRKNQRVYRFAVWSIGFFALQLIVFSAMRLELEDRNSPHHGRYFFWFATPALLLGVGLLRHLAEQKQLGRWIAGLVVLLQLTSFGWSWAQIVPRHAEGTNIGQDPIRSMIVDATQKGKVVASNQPQITAWFCNLRSISLPADPVELARLNQNSPTPADYIFIDTNFVCIDLDQRWRMLANQDVRIGSEWLPELLQDYQFVIPPRMTQGIGYVFLRRRVVPPNDWERDFNRQNPR</sequence>
<organism evidence="10">
    <name type="scientific">Singulisphaera sp. Ch08</name>
    <dbReference type="NCBI Taxonomy" id="3120278"/>
    <lineage>
        <taxon>Bacteria</taxon>
        <taxon>Pseudomonadati</taxon>
        <taxon>Planctomycetota</taxon>
        <taxon>Planctomycetia</taxon>
        <taxon>Isosphaerales</taxon>
        <taxon>Isosphaeraceae</taxon>
        <taxon>Singulisphaera</taxon>
    </lineage>
</organism>
<keyword evidence="6 8" id="KW-1133">Transmembrane helix</keyword>
<keyword evidence="5 8" id="KW-0812">Transmembrane</keyword>
<dbReference type="EC" id="2.4.-.-" evidence="10"/>
<dbReference type="GO" id="GO:0016763">
    <property type="term" value="F:pentosyltransferase activity"/>
    <property type="evidence" value="ECO:0007669"/>
    <property type="project" value="TreeGrafter"/>
</dbReference>
<feature type="transmembrane region" description="Helical" evidence="8">
    <location>
        <begin position="358"/>
        <end position="374"/>
    </location>
</feature>